<organism evidence="2">
    <name type="scientific">Oppiella nova</name>
    <dbReference type="NCBI Taxonomy" id="334625"/>
    <lineage>
        <taxon>Eukaryota</taxon>
        <taxon>Metazoa</taxon>
        <taxon>Ecdysozoa</taxon>
        <taxon>Arthropoda</taxon>
        <taxon>Chelicerata</taxon>
        <taxon>Arachnida</taxon>
        <taxon>Acari</taxon>
        <taxon>Acariformes</taxon>
        <taxon>Sarcoptiformes</taxon>
        <taxon>Oribatida</taxon>
        <taxon>Brachypylina</taxon>
        <taxon>Oppioidea</taxon>
        <taxon>Oppiidae</taxon>
        <taxon>Oppiella</taxon>
    </lineage>
</organism>
<dbReference type="EMBL" id="CAJPVJ010003713">
    <property type="protein sequence ID" value="CAG2167877.1"/>
    <property type="molecule type" value="Genomic_DNA"/>
</dbReference>
<accession>A0A7R9QLU5</accession>
<dbReference type="AlphaFoldDB" id="A0A7R9QLU5"/>
<dbReference type="Pfam" id="PF00201">
    <property type="entry name" value="UDPGT"/>
    <property type="match status" value="1"/>
</dbReference>
<dbReference type="OrthoDB" id="5835829at2759"/>
<dbReference type="GO" id="GO:0008194">
    <property type="term" value="F:UDP-glycosyltransferase activity"/>
    <property type="evidence" value="ECO:0007669"/>
    <property type="project" value="InterPro"/>
</dbReference>
<dbReference type="Proteomes" id="UP000728032">
    <property type="component" value="Unassembled WGS sequence"/>
</dbReference>
<reference evidence="2" key="1">
    <citation type="submission" date="2020-11" db="EMBL/GenBank/DDBJ databases">
        <authorList>
            <person name="Tran Van P."/>
        </authorList>
    </citation>
    <scope>NUCLEOTIDE SEQUENCE</scope>
</reference>
<evidence type="ECO:0000256" key="1">
    <source>
        <dbReference type="ARBA" id="ARBA00022679"/>
    </source>
</evidence>
<dbReference type="SUPFAM" id="SSF53756">
    <property type="entry name" value="UDP-Glycosyltransferase/glycogen phosphorylase"/>
    <property type="match status" value="2"/>
</dbReference>
<dbReference type="Gene3D" id="3.40.50.2000">
    <property type="entry name" value="Glycogen Phosphorylase B"/>
    <property type="match status" value="4"/>
</dbReference>
<evidence type="ECO:0000313" key="3">
    <source>
        <dbReference type="Proteomes" id="UP000728032"/>
    </source>
</evidence>
<dbReference type="CDD" id="cd03784">
    <property type="entry name" value="GT1_Gtf-like"/>
    <property type="match status" value="2"/>
</dbReference>
<keyword evidence="3" id="KW-1185">Reference proteome</keyword>
<dbReference type="EMBL" id="OC918538">
    <property type="protein sequence ID" value="CAD7649601.1"/>
    <property type="molecule type" value="Genomic_DNA"/>
</dbReference>
<evidence type="ECO:0008006" key="4">
    <source>
        <dbReference type="Google" id="ProtNLM"/>
    </source>
</evidence>
<dbReference type="InterPro" id="IPR002213">
    <property type="entry name" value="UDP_glucos_trans"/>
</dbReference>
<dbReference type="InterPro" id="IPR050426">
    <property type="entry name" value="Glycosyltransferase_28"/>
</dbReference>
<protein>
    <recommendedName>
        <fullName evidence="4">UDP-glycosyltransferase</fullName>
    </recommendedName>
</protein>
<evidence type="ECO:0000313" key="2">
    <source>
        <dbReference type="EMBL" id="CAD7649601.1"/>
    </source>
</evidence>
<dbReference type="PANTHER" id="PTHR48050:SF13">
    <property type="entry name" value="STEROL 3-BETA-GLUCOSYLTRANSFERASE UGT80A2"/>
    <property type="match status" value="1"/>
</dbReference>
<gene>
    <name evidence="2" type="ORF">ONB1V03_LOCUS7373</name>
</gene>
<name>A0A7R9QLU5_9ACAR</name>
<keyword evidence="1" id="KW-0808">Transferase</keyword>
<proteinExistence type="predicted"/>
<sequence length="794" mass="90545">MCKTLDILFIPIPGTGHVNACIGLGEVLIQAGHTVSFVINYLWEGRLTKYGIKELLLTDEDPTKDPGVNKLDLLLKHGYIGVDMTPLERVKKFGNGFIKRLEMFTKLENDISKLLVSIPKPDVIVIDHFATIPCVELSSIPIVRVKSSNPLNLLDDDRAPPGGSGLSSLADPSEWKHYRDVRKQYLDTEPWIKYNEFMVLKGCPPLQENKFMYTHKYLNIYGYPLELDYLDLRPIPRNVIRFDNLKRTEEDLSFEIPVPLRDRPGKLVYFSMGSMGGVDVKNMKRLIDILSKSKHRFIVSKGPKHTEYELPDNMWGQQSVPQLHVLPLVDLVVTHGGNNTITETFYFGKPMILYKLMPKSLNILFIPIDGMGHVNACIGLAEVLIQAGHTVSFATNDQWEGRLTKYGIKELLFTDPDRPKNIDPEAHFGEMLIKRGTIGTDLTPLEKLRKNKGAGSFRNTEMFIQADKDIAELLATIPKPDVIVMDHFGAIPCVELSGIPIVWVCSVNPLFLSDDNRLPPSTSGLSAYADRCEWKAYRDAKQDATDPEIWIKYNEYMISKGCPPLHENKFYYHHKYLFIYGYPLELDYLDMRPLPRNVIRFDNLKRTEKHLTFEIPVQLRDRPGKLIYFSMGSMGGVDVKNMKRLIDIMSKSKHRFIVSKGPKHSEYELPDNMWGAATVPQIQVLPLVDLVITHGGNNTITETFYFGKPMIVLPLFADQYDNAQRVEDKEFGKRLNAYKCSESELLTAIESLLNNNELNAKLRKISSRIQSDNSIAKLPQIIEDFIQHKENYID</sequence>
<dbReference type="PANTHER" id="PTHR48050">
    <property type="entry name" value="STEROL 3-BETA-GLUCOSYLTRANSFERASE"/>
    <property type="match status" value="1"/>
</dbReference>